<gene>
    <name evidence="2" type="ORF">N0F65_002263</name>
</gene>
<dbReference type="AlphaFoldDB" id="A0AAV2YQH3"/>
<dbReference type="CDD" id="cd04301">
    <property type="entry name" value="NAT_SF"/>
    <property type="match status" value="1"/>
</dbReference>
<protein>
    <recommendedName>
        <fullName evidence="1">N-acetyltransferase domain-containing protein</fullName>
    </recommendedName>
</protein>
<name>A0AAV2YQH3_9STRA</name>
<dbReference type="SUPFAM" id="SSF55729">
    <property type="entry name" value="Acyl-CoA N-acyltransferases (Nat)"/>
    <property type="match status" value="1"/>
</dbReference>
<comment type="caution">
    <text evidence="2">The sequence shown here is derived from an EMBL/GenBank/DDBJ whole genome shotgun (WGS) entry which is preliminary data.</text>
</comment>
<reference evidence="2" key="2">
    <citation type="journal article" date="2023" name="Microbiol Resour">
        <title>Decontamination and Annotation of the Draft Genome Sequence of the Oomycete Lagenidium giganteum ARSEF 373.</title>
        <authorList>
            <person name="Morgan W.R."/>
            <person name="Tartar A."/>
        </authorList>
    </citation>
    <scope>NUCLEOTIDE SEQUENCE</scope>
    <source>
        <strain evidence="2">ARSEF 373</strain>
    </source>
</reference>
<dbReference type="Pfam" id="PF00583">
    <property type="entry name" value="Acetyltransf_1"/>
    <property type="match status" value="1"/>
</dbReference>
<evidence type="ECO:0000259" key="1">
    <source>
        <dbReference type="PROSITE" id="PS51186"/>
    </source>
</evidence>
<dbReference type="EMBL" id="DAKRPA010000196">
    <property type="protein sequence ID" value="DAZ95634.1"/>
    <property type="molecule type" value="Genomic_DNA"/>
</dbReference>
<dbReference type="Proteomes" id="UP001146120">
    <property type="component" value="Unassembled WGS sequence"/>
</dbReference>
<dbReference type="GO" id="GO:0016747">
    <property type="term" value="F:acyltransferase activity, transferring groups other than amino-acyl groups"/>
    <property type="evidence" value="ECO:0007669"/>
    <property type="project" value="InterPro"/>
</dbReference>
<sequence length="157" mass="17413">MPLIVKRIETQEEQDASRSIRVCIFVKEQNFPTKVENDDLDFVPSTVHLIGIDSTTGEYVAVARCVVDPEKRVGLVGRVGVSAAHRGKGLAAKLMIGMEPILHEVVDCIVIEARDYLVDMYQRCGYECTTGDVLYDEDIDANYCVMTKDITAPNASE</sequence>
<organism evidence="2 3">
    <name type="scientific">Lagenidium giganteum</name>
    <dbReference type="NCBI Taxonomy" id="4803"/>
    <lineage>
        <taxon>Eukaryota</taxon>
        <taxon>Sar</taxon>
        <taxon>Stramenopiles</taxon>
        <taxon>Oomycota</taxon>
        <taxon>Peronosporomycetes</taxon>
        <taxon>Pythiales</taxon>
        <taxon>Pythiaceae</taxon>
    </lineage>
</organism>
<dbReference type="InterPro" id="IPR016181">
    <property type="entry name" value="Acyl_CoA_acyltransferase"/>
</dbReference>
<dbReference type="InterPro" id="IPR000182">
    <property type="entry name" value="GNAT_dom"/>
</dbReference>
<accession>A0AAV2YQH3</accession>
<evidence type="ECO:0000313" key="3">
    <source>
        <dbReference type="Proteomes" id="UP001146120"/>
    </source>
</evidence>
<evidence type="ECO:0000313" key="2">
    <source>
        <dbReference type="EMBL" id="DAZ95634.1"/>
    </source>
</evidence>
<proteinExistence type="predicted"/>
<feature type="domain" description="N-acetyltransferase" evidence="1">
    <location>
        <begin position="4"/>
        <end position="151"/>
    </location>
</feature>
<dbReference type="Gene3D" id="3.40.630.30">
    <property type="match status" value="1"/>
</dbReference>
<dbReference type="PROSITE" id="PS51186">
    <property type="entry name" value="GNAT"/>
    <property type="match status" value="1"/>
</dbReference>
<reference evidence="2" key="1">
    <citation type="submission" date="2022-11" db="EMBL/GenBank/DDBJ databases">
        <authorList>
            <person name="Morgan W.R."/>
            <person name="Tartar A."/>
        </authorList>
    </citation>
    <scope>NUCLEOTIDE SEQUENCE</scope>
    <source>
        <strain evidence="2">ARSEF 373</strain>
    </source>
</reference>
<keyword evidence="3" id="KW-1185">Reference proteome</keyword>